<keyword evidence="7" id="KW-1185">Reference proteome</keyword>
<dbReference type="EMBL" id="AZFF01000007">
    <property type="protein sequence ID" value="KRL55007.1"/>
    <property type="molecule type" value="Genomic_DNA"/>
</dbReference>
<dbReference type="InterPro" id="IPR050492">
    <property type="entry name" value="Bact_metal-bind_prot9"/>
</dbReference>
<dbReference type="Pfam" id="PF01297">
    <property type="entry name" value="ZnuA"/>
    <property type="match status" value="1"/>
</dbReference>
<feature type="transmembrane region" description="Helical" evidence="5">
    <location>
        <begin position="34"/>
        <end position="54"/>
    </location>
</feature>
<reference evidence="6 7" key="1">
    <citation type="journal article" date="2015" name="Genome Announc.">
        <title>Expanding the biotechnology potential of lactobacilli through comparative genomics of 213 strains and associated genera.</title>
        <authorList>
            <person name="Sun Z."/>
            <person name="Harris H.M."/>
            <person name="McCann A."/>
            <person name="Guo C."/>
            <person name="Argimon S."/>
            <person name="Zhang W."/>
            <person name="Yang X."/>
            <person name="Jeffery I.B."/>
            <person name="Cooney J.C."/>
            <person name="Kagawa T.F."/>
            <person name="Liu W."/>
            <person name="Song Y."/>
            <person name="Salvetti E."/>
            <person name="Wrobel A."/>
            <person name="Rasinkangas P."/>
            <person name="Parkhill J."/>
            <person name="Rea M.C."/>
            <person name="O'Sullivan O."/>
            <person name="Ritari J."/>
            <person name="Douillard F.P."/>
            <person name="Paul Ross R."/>
            <person name="Yang R."/>
            <person name="Briner A.E."/>
            <person name="Felis G.E."/>
            <person name="de Vos W.M."/>
            <person name="Barrangou R."/>
            <person name="Klaenhammer T.R."/>
            <person name="Caufield P.W."/>
            <person name="Cui Y."/>
            <person name="Zhang H."/>
            <person name="O'Toole P.W."/>
        </authorList>
    </citation>
    <scope>NUCLEOTIDE SEQUENCE [LARGE SCALE GENOMIC DNA]</scope>
    <source>
        <strain evidence="6 7">DSM 15814</strain>
    </source>
</reference>
<dbReference type="PATRIC" id="fig|1114972.6.peg.2523"/>
<keyword evidence="5" id="KW-0472">Membrane</keyword>
<evidence type="ECO:0000313" key="6">
    <source>
        <dbReference type="EMBL" id="KRL55007.1"/>
    </source>
</evidence>
<dbReference type="GO" id="GO:0046872">
    <property type="term" value="F:metal ion binding"/>
    <property type="evidence" value="ECO:0007669"/>
    <property type="project" value="UniProtKB-KW"/>
</dbReference>
<name>A0A0R1RDF4_9LACO</name>
<dbReference type="AlphaFoldDB" id="A0A0R1RDF4"/>
<keyword evidence="3" id="KW-0479">Metal-binding</keyword>
<keyword evidence="5" id="KW-1133">Transmembrane helix</keyword>
<proteinExistence type="predicted"/>
<dbReference type="SUPFAM" id="SSF53807">
    <property type="entry name" value="Helical backbone' metal receptor"/>
    <property type="match status" value="1"/>
</dbReference>
<organism evidence="6 7">
    <name type="scientific">Furfurilactobacillus rossiae DSM 15814</name>
    <dbReference type="NCBI Taxonomy" id="1114972"/>
    <lineage>
        <taxon>Bacteria</taxon>
        <taxon>Bacillati</taxon>
        <taxon>Bacillota</taxon>
        <taxon>Bacilli</taxon>
        <taxon>Lactobacillales</taxon>
        <taxon>Lactobacillaceae</taxon>
        <taxon>Furfurilactobacillus</taxon>
    </lineage>
</organism>
<keyword evidence="4" id="KW-0732">Signal</keyword>
<dbReference type="InterPro" id="IPR006127">
    <property type="entry name" value="ZnuA-like"/>
</dbReference>
<evidence type="ECO:0000256" key="1">
    <source>
        <dbReference type="ARBA" id="ARBA00004196"/>
    </source>
</evidence>
<evidence type="ECO:0000256" key="4">
    <source>
        <dbReference type="ARBA" id="ARBA00022729"/>
    </source>
</evidence>
<dbReference type="Proteomes" id="UP000051999">
    <property type="component" value="Unassembled WGS sequence"/>
</dbReference>
<gene>
    <name evidence="6" type="ORF">FD35_GL002460</name>
</gene>
<dbReference type="eggNOG" id="COG0803">
    <property type="taxonomic scope" value="Bacteria"/>
</dbReference>
<dbReference type="GO" id="GO:0030001">
    <property type="term" value="P:metal ion transport"/>
    <property type="evidence" value="ECO:0007669"/>
    <property type="project" value="InterPro"/>
</dbReference>
<evidence type="ECO:0000256" key="5">
    <source>
        <dbReference type="SAM" id="Phobius"/>
    </source>
</evidence>
<comment type="subcellular location">
    <subcellularLocation>
        <location evidence="1">Cell envelope</location>
    </subcellularLocation>
</comment>
<dbReference type="STRING" id="1114972.FD35_GL002460"/>
<dbReference type="Gene3D" id="3.40.50.1980">
    <property type="entry name" value="Nitrogenase molybdenum iron protein domain"/>
    <property type="match status" value="2"/>
</dbReference>
<evidence type="ECO:0000313" key="7">
    <source>
        <dbReference type="Proteomes" id="UP000051999"/>
    </source>
</evidence>
<sequence>MHFGETFGKLLKRNHYFLHIDFRKDVPLRSHKRVLHILSIIALLLVTVTVSIAVDQRRTVARTTSTTKIRVVSSLDFYAQAASAVLGQYGQVTAVINSPSVDAESFEPTTHTAKQVAKADVIIENGLGYDDWLGKVVAANGQEQRTINVGTDLMHRRVGENPHIWYNPQAMPRLVAQMVTRFSSLQPEHKATFKRNANRYLKTLAPWKKTIKQLKRTGHHQAVAVSEPVFNDTLTAVNLKISDNHFARAVEEGTDPSPADIAKLTRDFKQHRVALWVVNTQNSQPIVNSMTKQARRYHIPVVQVTETLPSNQSYVRWMTNELNQVKTALEEDNQHGK</sequence>
<protein>
    <submittedName>
        <fullName evidence="6">ABC-type metal ion transport system, periplasmic component surface adhesin</fullName>
    </submittedName>
</protein>
<accession>A0A0R1RDF4</accession>
<keyword evidence="5" id="KW-0812">Transmembrane</keyword>
<dbReference type="PANTHER" id="PTHR42953">
    <property type="entry name" value="HIGH-AFFINITY ZINC UPTAKE SYSTEM PROTEIN ZNUA-RELATED"/>
    <property type="match status" value="1"/>
</dbReference>
<evidence type="ECO:0000256" key="3">
    <source>
        <dbReference type="ARBA" id="ARBA00022723"/>
    </source>
</evidence>
<evidence type="ECO:0000256" key="2">
    <source>
        <dbReference type="ARBA" id="ARBA00022448"/>
    </source>
</evidence>
<dbReference type="GO" id="GO:0030313">
    <property type="term" value="C:cell envelope"/>
    <property type="evidence" value="ECO:0007669"/>
    <property type="project" value="UniProtKB-SubCell"/>
</dbReference>
<keyword evidence="2" id="KW-0813">Transport</keyword>
<dbReference type="PANTHER" id="PTHR42953:SF1">
    <property type="entry name" value="METAL-BINDING PROTEIN HI_0362-RELATED"/>
    <property type="match status" value="1"/>
</dbReference>
<comment type="caution">
    <text evidence="6">The sequence shown here is derived from an EMBL/GenBank/DDBJ whole genome shotgun (WGS) entry which is preliminary data.</text>
</comment>